<name>A0ACC1XD02_MELAZ</name>
<accession>A0ACC1XD02</accession>
<protein>
    <submittedName>
        <fullName evidence="1">Acyl-CoA synthetase family member 4</fullName>
    </submittedName>
</protein>
<sequence length="696" mass="78999">MNTLQEVTELFSRLALHLQTLNHVEDDDEEESINLSISKLNQSLNLCEDSRVRVLETALSLMCFEAPKVFDSVIDYSVKTIASVLSSSINCEVFRFGNGELLRVGSSIPRHDCEELVKACVDVLEKLKGHRLSQLLLRAVLRLVVSASSYQLSFPHAIFLDRKSVNGRSSSVSELHCHFPREFFLDKPEVPLRLLFWHLDPLILKHDISKILQHSLKRPFLCLSKEFHERVEWHAVIICLALSPIMFTETRALLHDWFLLTGLAYILELLIGLVSVILDINVTPTLWGISLELGSKLLFPGAYFPNNYNLLRILAGPLTCEGLFDIVHATSKPVVHASKQFDPATNTSVTKVVAIDHKSTWALAICFPSWFFFASMLLFCEKSSQASFHLNCTFGTPKIGQMQDVEPVSAAAARYIAWILHPINKSEQDLLADCLQQISEAWTLKQFGLVNNLKEEYCCQKKLKKPKFQENKEGYALETEYDCQMIGVWLEEFQNIHMKCSSKLVNNSASRETKRSDRLNMQQSVFFRRIPLGILVGFSNCIKDEGYELLLHYATTGRIIQFGENKSSGLKHGKWKSLSKEDSVTWPFDFSKREAVVGASLVFSLTDIVESMSTSLSETEESAADLICQLKLKTGKYLIKCIKKLIQFNIDEDGFQMLMDLSSRVMRWRYQGHAVVQLDKDLDDVINVLSKNLSPI</sequence>
<dbReference type="Proteomes" id="UP001164539">
    <property type="component" value="Chromosome 10"/>
</dbReference>
<gene>
    <name evidence="1" type="ORF">OWV82_018554</name>
</gene>
<keyword evidence="2" id="KW-1185">Reference proteome</keyword>
<reference evidence="1 2" key="1">
    <citation type="journal article" date="2023" name="Science">
        <title>Complex scaffold remodeling in plant triterpene biosynthesis.</title>
        <authorList>
            <person name="De La Pena R."/>
            <person name="Hodgson H."/>
            <person name="Liu J.C."/>
            <person name="Stephenson M.J."/>
            <person name="Martin A.C."/>
            <person name="Owen C."/>
            <person name="Harkess A."/>
            <person name="Leebens-Mack J."/>
            <person name="Jimenez L.E."/>
            <person name="Osbourn A."/>
            <person name="Sattely E.S."/>
        </authorList>
    </citation>
    <scope>NUCLEOTIDE SEQUENCE [LARGE SCALE GENOMIC DNA]</scope>
    <source>
        <strain evidence="2">cv. JPN11</strain>
        <tissue evidence="1">Leaf</tissue>
    </source>
</reference>
<evidence type="ECO:0000313" key="2">
    <source>
        <dbReference type="Proteomes" id="UP001164539"/>
    </source>
</evidence>
<organism evidence="1 2">
    <name type="scientific">Melia azedarach</name>
    <name type="common">Chinaberry tree</name>
    <dbReference type="NCBI Taxonomy" id="155640"/>
    <lineage>
        <taxon>Eukaryota</taxon>
        <taxon>Viridiplantae</taxon>
        <taxon>Streptophyta</taxon>
        <taxon>Embryophyta</taxon>
        <taxon>Tracheophyta</taxon>
        <taxon>Spermatophyta</taxon>
        <taxon>Magnoliopsida</taxon>
        <taxon>eudicotyledons</taxon>
        <taxon>Gunneridae</taxon>
        <taxon>Pentapetalae</taxon>
        <taxon>rosids</taxon>
        <taxon>malvids</taxon>
        <taxon>Sapindales</taxon>
        <taxon>Meliaceae</taxon>
        <taxon>Melia</taxon>
    </lineage>
</organism>
<comment type="caution">
    <text evidence="1">The sequence shown here is derived from an EMBL/GenBank/DDBJ whole genome shotgun (WGS) entry which is preliminary data.</text>
</comment>
<dbReference type="EMBL" id="CM051403">
    <property type="protein sequence ID" value="KAJ4708642.1"/>
    <property type="molecule type" value="Genomic_DNA"/>
</dbReference>
<proteinExistence type="predicted"/>
<evidence type="ECO:0000313" key="1">
    <source>
        <dbReference type="EMBL" id="KAJ4708642.1"/>
    </source>
</evidence>